<evidence type="ECO:0000313" key="3">
    <source>
        <dbReference type="Proteomes" id="UP001596513"/>
    </source>
</evidence>
<protein>
    <recommendedName>
        <fullName evidence="4">Secreted protein</fullName>
    </recommendedName>
</protein>
<evidence type="ECO:0000313" key="2">
    <source>
        <dbReference type="EMBL" id="MFC7666630.1"/>
    </source>
</evidence>
<evidence type="ECO:0000256" key="1">
    <source>
        <dbReference type="SAM" id="Phobius"/>
    </source>
</evidence>
<comment type="caution">
    <text evidence="2">The sequence shown here is derived from an EMBL/GenBank/DDBJ whole genome shotgun (WGS) entry which is preliminary data.</text>
</comment>
<dbReference type="Proteomes" id="UP001596513">
    <property type="component" value="Unassembled WGS sequence"/>
</dbReference>
<keyword evidence="3" id="KW-1185">Reference proteome</keyword>
<gene>
    <name evidence="2" type="ORF">ACFQT0_03745</name>
</gene>
<keyword evidence="1" id="KW-0472">Membrane</keyword>
<accession>A0ABW2U020</accession>
<dbReference type="RefSeq" id="WP_380200499.1">
    <property type="nucleotide sequence ID" value="NZ_JBHTEK010000001.1"/>
</dbReference>
<sequence length="112" mass="11775">MRSAHSGSSRRLNSAATGSTWAGVSWLSNFCHCFSAAGASPAALYTPPRATPMVASSGCSFTAFLASFSASLWRFKACSEARYTGNTEALVCSAGESFSNRKTTLSCSPRWA</sequence>
<organism evidence="2 3">
    <name type="scientific">Hymenobacter humi</name>
    <dbReference type="NCBI Taxonomy" id="1411620"/>
    <lineage>
        <taxon>Bacteria</taxon>
        <taxon>Pseudomonadati</taxon>
        <taxon>Bacteroidota</taxon>
        <taxon>Cytophagia</taxon>
        <taxon>Cytophagales</taxon>
        <taxon>Hymenobacteraceae</taxon>
        <taxon>Hymenobacter</taxon>
    </lineage>
</organism>
<name>A0ABW2U020_9BACT</name>
<proteinExistence type="predicted"/>
<feature type="transmembrane region" description="Helical" evidence="1">
    <location>
        <begin position="50"/>
        <end position="73"/>
    </location>
</feature>
<evidence type="ECO:0008006" key="4">
    <source>
        <dbReference type="Google" id="ProtNLM"/>
    </source>
</evidence>
<keyword evidence="1" id="KW-1133">Transmembrane helix</keyword>
<feature type="transmembrane region" description="Helical" evidence="1">
    <location>
        <begin position="21"/>
        <end position="44"/>
    </location>
</feature>
<dbReference type="EMBL" id="JBHTEK010000001">
    <property type="protein sequence ID" value="MFC7666630.1"/>
    <property type="molecule type" value="Genomic_DNA"/>
</dbReference>
<reference evidence="3" key="1">
    <citation type="journal article" date="2019" name="Int. J. Syst. Evol. Microbiol.">
        <title>The Global Catalogue of Microorganisms (GCM) 10K type strain sequencing project: providing services to taxonomists for standard genome sequencing and annotation.</title>
        <authorList>
            <consortium name="The Broad Institute Genomics Platform"/>
            <consortium name="The Broad Institute Genome Sequencing Center for Infectious Disease"/>
            <person name="Wu L."/>
            <person name="Ma J."/>
        </authorList>
    </citation>
    <scope>NUCLEOTIDE SEQUENCE [LARGE SCALE GENOMIC DNA]</scope>
    <source>
        <strain evidence="3">JCM 19635</strain>
    </source>
</reference>
<keyword evidence="1" id="KW-0812">Transmembrane</keyword>